<proteinExistence type="predicted"/>
<sequence length="74" mass="8653">MFIDTEQLNRSMAMDTPQVQFFVYSLEEATTTADWCPESCITLSYDCLWGDEVVVIVVWIWVLIVVIDFRRDVV</sequence>
<name>A0A0C9MI19_9FUNG</name>
<dbReference type="Proteomes" id="UP000053815">
    <property type="component" value="Unassembled WGS sequence"/>
</dbReference>
<accession>A0A0C9MI19</accession>
<keyword evidence="1" id="KW-0472">Membrane</keyword>
<feature type="transmembrane region" description="Helical" evidence="1">
    <location>
        <begin position="53"/>
        <end position="69"/>
    </location>
</feature>
<organism evidence="2">
    <name type="scientific">Mucor ambiguus</name>
    <dbReference type="NCBI Taxonomy" id="91626"/>
    <lineage>
        <taxon>Eukaryota</taxon>
        <taxon>Fungi</taxon>
        <taxon>Fungi incertae sedis</taxon>
        <taxon>Mucoromycota</taxon>
        <taxon>Mucoromycotina</taxon>
        <taxon>Mucoromycetes</taxon>
        <taxon>Mucorales</taxon>
        <taxon>Mucorineae</taxon>
        <taxon>Mucoraceae</taxon>
        <taxon>Mucor</taxon>
    </lineage>
</organism>
<keyword evidence="3" id="KW-1185">Reference proteome</keyword>
<evidence type="ECO:0000313" key="2">
    <source>
        <dbReference type="EMBL" id="GAN10446.1"/>
    </source>
</evidence>
<gene>
    <name evidence="2" type="ORF">MAM1_0355d09987</name>
</gene>
<protein>
    <submittedName>
        <fullName evidence="2">Uncharacterized protein</fullName>
    </submittedName>
</protein>
<keyword evidence="1" id="KW-0812">Transmembrane</keyword>
<evidence type="ECO:0000313" key="3">
    <source>
        <dbReference type="Proteomes" id="UP000053815"/>
    </source>
</evidence>
<reference evidence="2" key="1">
    <citation type="submission" date="2014-09" db="EMBL/GenBank/DDBJ databases">
        <title>Draft genome sequence of an oleaginous Mucoromycotina fungus Mucor ambiguus NBRC6742.</title>
        <authorList>
            <person name="Takeda I."/>
            <person name="Yamane N."/>
            <person name="Morita T."/>
            <person name="Tamano K."/>
            <person name="Machida M."/>
            <person name="Baker S."/>
            <person name="Koike H."/>
        </authorList>
    </citation>
    <scope>NUCLEOTIDE SEQUENCE</scope>
    <source>
        <strain evidence="2">NBRC 6742</strain>
    </source>
</reference>
<keyword evidence="1" id="KW-1133">Transmembrane helix</keyword>
<dbReference type="AlphaFoldDB" id="A0A0C9MI19"/>
<dbReference type="EMBL" id="DF836644">
    <property type="protein sequence ID" value="GAN10446.1"/>
    <property type="molecule type" value="Genomic_DNA"/>
</dbReference>
<evidence type="ECO:0000256" key="1">
    <source>
        <dbReference type="SAM" id="Phobius"/>
    </source>
</evidence>